<dbReference type="PATRIC" id="fig|220754.4.peg.3273"/>
<evidence type="ECO:0000313" key="1">
    <source>
        <dbReference type="EMBL" id="KIL43740.1"/>
    </source>
</evidence>
<name>A0A0C2R089_9BACL</name>
<dbReference type="RefSeq" id="WP_041060830.1">
    <property type="nucleotide sequence ID" value="NZ_JXRR01000021.1"/>
</dbReference>
<dbReference type="Gene3D" id="3.40.50.720">
    <property type="entry name" value="NAD(P)-binding Rossmann-like Domain"/>
    <property type="match status" value="1"/>
</dbReference>
<proteinExistence type="predicted"/>
<reference evidence="1 2" key="1">
    <citation type="submission" date="2015-01" db="EMBL/GenBank/DDBJ databases">
        <title>Jeotgalibacillus campisalis genome sequencing.</title>
        <authorList>
            <person name="Goh K.M."/>
            <person name="Chan K.-G."/>
            <person name="Yaakop A.S."/>
            <person name="Ee R."/>
            <person name="Gan H.M."/>
            <person name="Chan C.S."/>
        </authorList>
    </citation>
    <scope>NUCLEOTIDE SEQUENCE [LARGE SCALE GENOMIC DNA]</scope>
    <source>
        <strain evidence="1 2">SF-57</strain>
    </source>
</reference>
<evidence type="ECO:0008006" key="3">
    <source>
        <dbReference type="Google" id="ProtNLM"/>
    </source>
</evidence>
<evidence type="ECO:0000313" key="2">
    <source>
        <dbReference type="Proteomes" id="UP000031972"/>
    </source>
</evidence>
<dbReference type="AlphaFoldDB" id="A0A0C2R089"/>
<sequence>MENRIVSEINSFTCPFEQRIATVGTTARDSLPFAVLPRRTALGYEAINFLVVSPDAARELFSLVDPHVAYLFIDIESKKEIDLLQIAKTVVKNARIIAYKPNDTTLEAADLFLRHSFKDELENKKMLIYGAGNLGSKLALRLAERGCSIYLSSRNDEKTKEIVKVLNYLLPKFAKNKIHYLKTGTYEPLELDCLISFTSSSHVIPPEMAVIMKTKSVALDGGINNFTPKFILEASGKEITCYRLDVRAAFPHTLLYLIQYIREFYTNIQGEVKWDNGIRVVAGGIIGNDGDIVVDRIQQPTQIVGIANGVGGLKDEQDYTAKDQAQLTVFRKSLQQEKR</sequence>
<dbReference type="SUPFAM" id="SSF51735">
    <property type="entry name" value="NAD(P)-binding Rossmann-fold domains"/>
    <property type="match status" value="1"/>
</dbReference>
<comment type="caution">
    <text evidence="1">The sequence shown here is derived from an EMBL/GenBank/DDBJ whole genome shotgun (WGS) entry which is preliminary data.</text>
</comment>
<dbReference type="OrthoDB" id="2360403at2"/>
<accession>A0A0C2R089</accession>
<protein>
    <recommendedName>
        <fullName evidence="3">Quinate/shikimate 5-dehydrogenase/glutamyl-tRNA reductase domain-containing protein</fullName>
    </recommendedName>
</protein>
<keyword evidence="2" id="KW-1185">Reference proteome</keyword>
<dbReference type="EMBL" id="JXRR01000021">
    <property type="protein sequence ID" value="KIL43740.1"/>
    <property type="molecule type" value="Genomic_DNA"/>
</dbReference>
<dbReference type="Proteomes" id="UP000031972">
    <property type="component" value="Unassembled WGS sequence"/>
</dbReference>
<dbReference type="InterPro" id="IPR036291">
    <property type="entry name" value="NAD(P)-bd_dom_sf"/>
</dbReference>
<gene>
    <name evidence="1" type="ORF">KR50_32600</name>
</gene>
<organism evidence="1 2">
    <name type="scientific">Jeotgalibacillus campisalis</name>
    <dbReference type="NCBI Taxonomy" id="220754"/>
    <lineage>
        <taxon>Bacteria</taxon>
        <taxon>Bacillati</taxon>
        <taxon>Bacillota</taxon>
        <taxon>Bacilli</taxon>
        <taxon>Bacillales</taxon>
        <taxon>Caryophanaceae</taxon>
        <taxon>Jeotgalibacillus</taxon>
    </lineage>
</organism>